<evidence type="ECO:0000256" key="3">
    <source>
        <dbReference type="ARBA" id="ARBA00022692"/>
    </source>
</evidence>
<evidence type="ECO:0000256" key="5">
    <source>
        <dbReference type="ARBA" id="ARBA00023136"/>
    </source>
</evidence>
<evidence type="ECO:0000256" key="1">
    <source>
        <dbReference type="ARBA" id="ARBA00004141"/>
    </source>
</evidence>
<dbReference type="RefSeq" id="XP_011356700.1">
    <property type="nucleotide sequence ID" value="XM_011358398.2"/>
</dbReference>
<dbReference type="PANTHER" id="PTHR11266">
    <property type="entry name" value="PEROXISOMAL MEMBRANE PROTEIN 2, PXMP2 MPV17"/>
    <property type="match status" value="1"/>
</dbReference>
<dbReference type="PANTHER" id="PTHR11266:SF39">
    <property type="entry name" value="MPV17-LIKE PROTEIN"/>
    <property type="match status" value="1"/>
</dbReference>
<organism evidence="7 8">
    <name type="scientific">Pteropus vampyrus</name>
    <name type="common">Large flying fox</name>
    <dbReference type="NCBI Taxonomy" id="132908"/>
    <lineage>
        <taxon>Eukaryota</taxon>
        <taxon>Metazoa</taxon>
        <taxon>Chordata</taxon>
        <taxon>Craniata</taxon>
        <taxon>Vertebrata</taxon>
        <taxon>Euteleostomi</taxon>
        <taxon>Mammalia</taxon>
        <taxon>Eutheria</taxon>
        <taxon>Laurasiatheria</taxon>
        <taxon>Chiroptera</taxon>
        <taxon>Yinpterochiroptera</taxon>
        <taxon>Pteropodoidea</taxon>
        <taxon>Pteropodidae</taxon>
        <taxon>Pteropodinae</taxon>
        <taxon>Pteropus</taxon>
    </lineage>
</organism>
<keyword evidence="4" id="KW-1133">Transmembrane helix</keyword>
<evidence type="ECO:0000313" key="9">
    <source>
        <dbReference type="RefSeq" id="XP_023385415.1"/>
    </source>
</evidence>
<dbReference type="AlphaFoldDB" id="A0A6P3Q416"/>
<dbReference type="GeneID" id="105290946"/>
<name>A0A6P3Q416_PTEVA</name>
<dbReference type="GO" id="GO:0061668">
    <property type="term" value="P:mitochondrial ribosome assembly"/>
    <property type="evidence" value="ECO:0007669"/>
    <property type="project" value="TreeGrafter"/>
</dbReference>
<gene>
    <name evidence="8 9" type="primary">MPV17L</name>
</gene>
<dbReference type="Pfam" id="PF04117">
    <property type="entry name" value="Mpv17_PMP22"/>
    <property type="match status" value="1"/>
</dbReference>
<evidence type="ECO:0000256" key="4">
    <source>
        <dbReference type="ARBA" id="ARBA00022989"/>
    </source>
</evidence>
<accession>A0A6P3Q416</accession>
<evidence type="ECO:0000256" key="6">
    <source>
        <dbReference type="RuleBase" id="RU363053"/>
    </source>
</evidence>
<comment type="subcellular location">
    <subcellularLocation>
        <location evidence="1">Membrane</location>
        <topology evidence="1">Multi-pass membrane protein</topology>
    </subcellularLocation>
</comment>
<dbReference type="Proteomes" id="UP000515202">
    <property type="component" value="Unplaced"/>
</dbReference>
<dbReference type="KEGG" id="pvp:105290946"/>
<evidence type="ECO:0000256" key="2">
    <source>
        <dbReference type="ARBA" id="ARBA00006824"/>
    </source>
</evidence>
<dbReference type="GO" id="GO:0016020">
    <property type="term" value="C:membrane"/>
    <property type="evidence" value="ECO:0007669"/>
    <property type="project" value="UniProtKB-SubCell"/>
</dbReference>
<dbReference type="InterPro" id="IPR007248">
    <property type="entry name" value="Mpv17_PMP22"/>
</dbReference>
<reference evidence="8 9" key="1">
    <citation type="submission" date="2025-04" db="UniProtKB">
        <authorList>
            <consortium name="RefSeq"/>
        </authorList>
    </citation>
    <scope>IDENTIFICATION</scope>
    <source>
        <tissue evidence="8 9">Kidney</tissue>
    </source>
</reference>
<evidence type="ECO:0000313" key="7">
    <source>
        <dbReference type="Proteomes" id="UP000515202"/>
    </source>
</evidence>
<keyword evidence="5" id="KW-0472">Membrane</keyword>
<dbReference type="GO" id="GO:0005739">
    <property type="term" value="C:mitochondrion"/>
    <property type="evidence" value="ECO:0007669"/>
    <property type="project" value="TreeGrafter"/>
</dbReference>
<dbReference type="RefSeq" id="XP_023385415.1">
    <property type="nucleotide sequence ID" value="XM_023529647.1"/>
</dbReference>
<protein>
    <submittedName>
        <fullName evidence="8 9">Mpv17-like protein isoform X1</fullName>
    </submittedName>
</protein>
<keyword evidence="3" id="KW-0812">Transmembrane</keyword>
<keyword evidence="7" id="KW-1185">Reference proteome</keyword>
<dbReference type="CTD" id="255027"/>
<sequence length="196" mass="22414">MASWWRALVRAAQRHPWPTNVVLYTTLFSAGDALQQRLRGGPADWRQTGRVATVAVTFHANFNYVWLYLLERALPGRTPRAILAKLVCDQAVRGPVAVSAFYTGMSILQRKDDIFGDLKKKFWNTYLTGLMYWPFVQLVNFSFVPIQWRTACSGLYGLLWATFLCYSQQSGDGTLKSVFTFLHLKEANAVERPREK</sequence>
<proteinExistence type="inferred from homology"/>
<evidence type="ECO:0000313" key="8">
    <source>
        <dbReference type="RefSeq" id="XP_011356700.1"/>
    </source>
</evidence>
<comment type="similarity">
    <text evidence="2 6">Belongs to the peroxisomal membrane protein PXMP2/4 family.</text>
</comment>
<dbReference type="OrthoDB" id="5345392at2759"/>